<organism evidence="1 2">
    <name type="scientific">Acidithiobacillus montserratensis</name>
    <dbReference type="NCBI Taxonomy" id="2729135"/>
    <lineage>
        <taxon>Bacteria</taxon>
        <taxon>Pseudomonadati</taxon>
        <taxon>Pseudomonadota</taxon>
        <taxon>Acidithiobacillia</taxon>
        <taxon>Acidithiobacillales</taxon>
        <taxon>Acidithiobacillaceae</taxon>
        <taxon>Acidithiobacillus</taxon>
    </lineage>
</organism>
<protein>
    <submittedName>
        <fullName evidence="1">1-acyl-sn-glycerol-3-phosphate acyltransferase</fullName>
    </submittedName>
</protein>
<proteinExistence type="predicted"/>
<gene>
    <name evidence="1" type="ORF">HHS34_005655</name>
</gene>
<reference evidence="1 2" key="1">
    <citation type="journal article" date="2021" name="ISME J.">
        <title>Genomic evolution of the class Acidithiobacillia: deep-branching Proteobacteria living in extreme acidic conditions.</title>
        <authorList>
            <person name="Moya-Beltran A."/>
            <person name="Beard S."/>
            <person name="Rojas-Villalobos C."/>
            <person name="Issotta F."/>
            <person name="Gallardo Y."/>
            <person name="Ulloa R."/>
            <person name="Giaveno A."/>
            <person name="Degli Esposti M."/>
            <person name="Johnson D.B."/>
            <person name="Quatrini R."/>
        </authorList>
    </citation>
    <scope>NUCLEOTIDE SEQUENCE [LARGE SCALE GENOMIC DNA]</scope>
    <source>
        <strain evidence="1 2">GG1-14</strain>
    </source>
</reference>
<evidence type="ECO:0000313" key="1">
    <source>
        <dbReference type="EMBL" id="XRI74679.1"/>
    </source>
</evidence>
<keyword evidence="1" id="KW-0012">Acyltransferase</keyword>
<dbReference type="Proteomes" id="UP001195965">
    <property type="component" value="Chromosome"/>
</dbReference>
<keyword evidence="1" id="KW-0808">Transferase</keyword>
<sequence length="152" mass="17224">MPGHLILVRPHTSLLDGPVVARYLQQIGGHYGYLFAVDPDYARHPVYSRLLRWYGRLTGGHRMTALDQRSSIGVRRILRELEGHGRVVLFPQGTGIGDANRPDLPGADWLVRKSRCAVSEITLSHDHWFPRVIENRILCSGQAKEPRLRKSV</sequence>
<keyword evidence="2" id="KW-1185">Reference proteome</keyword>
<dbReference type="EMBL" id="CP127526">
    <property type="protein sequence ID" value="XRI74679.1"/>
    <property type="molecule type" value="Genomic_DNA"/>
</dbReference>
<accession>A0ACD5HJF7</accession>
<name>A0ACD5HJF7_9PROT</name>
<evidence type="ECO:0000313" key="2">
    <source>
        <dbReference type="Proteomes" id="UP001195965"/>
    </source>
</evidence>